<dbReference type="AlphaFoldDB" id="A0AAD9UF56"/>
<evidence type="ECO:0000313" key="7">
    <source>
        <dbReference type="Proteomes" id="UP001209878"/>
    </source>
</evidence>
<dbReference type="InterPro" id="IPR036259">
    <property type="entry name" value="MFS_trans_sf"/>
</dbReference>
<evidence type="ECO:0000256" key="3">
    <source>
        <dbReference type="ARBA" id="ARBA00022989"/>
    </source>
</evidence>
<keyword evidence="7" id="KW-1185">Reference proteome</keyword>
<dbReference type="GO" id="GO:0016020">
    <property type="term" value="C:membrane"/>
    <property type="evidence" value="ECO:0007669"/>
    <property type="project" value="UniProtKB-SubCell"/>
</dbReference>
<evidence type="ECO:0000256" key="2">
    <source>
        <dbReference type="ARBA" id="ARBA00022692"/>
    </source>
</evidence>
<organism evidence="6 7">
    <name type="scientific">Ridgeia piscesae</name>
    <name type="common">Tubeworm</name>
    <dbReference type="NCBI Taxonomy" id="27915"/>
    <lineage>
        <taxon>Eukaryota</taxon>
        <taxon>Metazoa</taxon>
        <taxon>Spiralia</taxon>
        <taxon>Lophotrochozoa</taxon>
        <taxon>Annelida</taxon>
        <taxon>Polychaeta</taxon>
        <taxon>Sedentaria</taxon>
        <taxon>Canalipalpata</taxon>
        <taxon>Sabellida</taxon>
        <taxon>Siboglinidae</taxon>
        <taxon>Ridgeia</taxon>
    </lineage>
</organism>
<dbReference type="Pfam" id="PF00854">
    <property type="entry name" value="PTR2"/>
    <property type="match status" value="1"/>
</dbReference>
<keyword evidence="4 5" id="KW-0472">Membrane</keyword>
<dbReference type="Gene3D" id="1.20.1250.20">
    <property type="entry name" value="MFS general substrate transporter like domains"/>
    <property type="match status" value="1"/>
</dbReference>
<evidence type="ECO:0000313" key="6">
    <source>
        <dbReference type="EMBL" id="KAK2187025.1"/>
    </source>
</evidence>
<feature type="non-terminal residue" evidence="6">
    <location>
        <position position="110"/>
    </location>
</feature>
<name>A0AAD9UF56_RIDPI</name>
<protein>
    <submittedName>
        <fullName evidence="6">Uncharacterized protein</fullName>
    </submittedName>
</protein>
<reference evidence="6" key="1">
    <citation type="journal article" date="2023" name="Mol. Biol. Evol.">
        <title>Third-Generation Sequencing Reveals the Adaptive Role of the Epigenome in Three Deep-Sea Polychaetes.</title>
        <authorList>
            <person name="Perez M."/>
            <person name="Aroh O."/>
            <person name="Sun Y."/>
            <person name="Lan Y."/>
            <person name="Juniper S.K."/>
            <person name="Young C.R."/>
            <person name="Angers B."/>
            <person name="Qian P.Y."/>
        </authorList>
    </citation>
    <scope>NUCLEOTIDE SEQUENCE</scope>
    <source>
        <strain evidence="6">R07B-5</strain>
    </source>
</reference>
<evidence type="ECO:0000256" key="4">
    <source>
        <dbReference type="ARBA" id="ARBA00023136"/>
    </source>
</evidence>
<dbReference type="InterPro" id="IPR000109">
    <property type="entry name" value="POT_fam"/>
</dbReference>
<evidence type="ECO:0000256" key="5">
    <source>
        <dbReference type="SAM" id="Phobius"/>
    </source>
</evidence>
<keyword evidence="3 5" id="KW-1133">Transmembrane helix</keyword>
<dbReference type="EMBL" id="JAODUO010000180">
    <property type="protein sequence ID" value="KAK2187025.1"/>
    <property type="molecule type" value="Genomic_DNA"/>
</dbReference>
<feature type="transmembrane region" description="Helical" evidence="5">
    <location>
        <begin position="6"/>
        <end position="23"/>
    </location>
</feature>
<proteinExistence type="predicted"/>
<gene>
    <name evidence="6" type="ORF">NP493_180g03017</name>
</gene>
<evidence type="ECO:0000256" key="1">
    <source>
        <dbReference type="ARBA" id="ARBA00004141"/>
    </source>
</evidence>
<accession>A0AAD9UF56</accession>
<keyword evidence="2 5" id="KW-0812">Transmembrane</keyword>
<dbReference type="GO" id="GO:0022857">
    <property type="term" value="F:transmembrane transporter activity"/>
    <property type="evidence" value="ECO:0007669"/>
    <property type="project" value="InterPro"/>
</dbReference>
<dbReference type="Proteomes" id="UP001209878">
    <property type="component" value="Unassembled WGS sequence"/>
</dbReference>
<sequence length="110" mass="12371">ALNPILIVIFIPLSETFLYPLLGKCGLLKRQLQRMGTGMFLAVLSFIIAGFVQLQIQKAHISPESMGAVTFVNNVPCNLTIQSDHFNQILPTYEVSLWTRVYIGQFLFVL</sequence>
<feature type="transmembrane region" description="Helical" evidence="5">
    <location>
        <begin position="35"/>
        <end position="56"/>
    </location>
</feature>
<comment type="caution">
    <text evidence="6">The sequence shown here is derived from an EMBL/GenBank/DDBJ whole genome shotgun (WGS) entry which is preliminary data.</text>
</comment>
<comment type="subcellular location">
    <subcellularLocation>
        <location evidence="1">Membrane</location>
        <topology evidence="1">Multi-pass membrane protein</topology>
    </subcellularLocation>
</comment>